<feature type="compositionally biased region" description="Low complexity" evidence="3">
    <location>
        <begin position="31"/>
        <end position="45"/>
    </location>
</feature>
<gene>
    <name evidence="5" type="ORF">INT43_007890</name>
</gene>
<dbReference type="EMBL" id="JAEPQZ010000009">
    <property type="protein sequence ID" value="KAG2177233.1"/>
    <property type="molecule type" value="Genomic_DNA"/>
</dbReference>
<feature type="DNA-binding region" description="HMG box" evidence="2">
    <location>
        <begin position="754"/>
        <end position="822"/>
    </location>
</feature>
<feature type="region of interest" description="Disordered" evidence="3">
    <location>
        <begin position="319"/>
        <end position="371"/>
    </location>
</feature>
<comment type="caution">
    <text evidence="5">The sequence shown here is derived from an EMBL/GenBank/DDBJ whole genome shotgun (WGS) entry which is preliminary data.</text>
</comment>
<evidence type="ECO:0000256" key="3">
    <source>
        <dbReference type="SAM" id="MobiDB-lite"/>
    </source>
</evidence>
<dbReference type="InterPro" id="IPR036910">
    <property type="entry name" value="HMG_box_dom_sf"/>
</dbReference>
<dbReference type="Pfam" id="PF00505">
    <property type="entry name" value="HMG_box"/>
    <property type="match status" value="2"/>
</dbReference>
<dbReference type="PROSITE" id="PS50118">
    <property type="entry name" value="HMG_BOX_2"/>
    <property type="match status" value="2"/>
</dbReference>
<evidence type="ECO:0000256" key="1">
    <source>
        <dbReference type="ARBA" id="ARBA00023125"/>
    </source>
</evidence>
<accession>A0A8H7UES3</accession>
<dbReference type="GO" id="GO:0003677">
    <property type="term" value="F:DNA binding"/>
    <property type="evidence" value="ECO:0007669"/>
    <property type="project" value="UniProtKB-UniRule"/>
</dbReference>
<organism evidence="5 6">
    <name type="scientific">Mortierella isabellina</name>
    <name type="common">Filamentous fungus</name>
    <name type="synonym">Umbelopsis isabellina</name>
    <dbReference type="NCBI Taxonomy" id="91625"/>
    <lineage>
        <taxon>Eukaryota</taxon>
        <taxon>Fungi</taxon>
        <taxon>Fungi incertae sedis</taxon>
        <taxon>Mucoromycota</taxon>
        <taxon>Mucoromycotina</taxon>
        <taxon>Umbelopsidomycetes</taxon>
        <taxon>Umbelopsidales</taxon>
        <taxon>Umbelopsidaceae</taxon>
        <taxon>Umbelopsis</taxon>
    </lineage>
</organism>
<feature type="compositionally biased region" description="Low complexity" evidence="3">
    <location>
        <begin position="334"/>
        <end position="343"/>
    </location>
</feature>
<feature type="compositionally biased region" description="Basic and acidic residues" evidence="3">
    <location>
        <begin position="443"/>
        <end position="455"/>
    </location>
</feature>
<evidence type="ECO:0000259" key="4">
    <source>
        <dbReference type="PROSITE" id="PS50118"/>
    </source>
</evidence>
<feature type="region of interest" description="Disordered" evidence="3">
    <location>
        <begin position="610"/>
        <end position="634"/>
    </location>
</feature>
<feature type="region of interest" description="Disordered" evidence="3">
    <location>
        <begin position="422"/>
        <end position="468"/>
    </location>
</feature>
<dbReference type="OrthoDB" id="1919336at2759"/>
<dbReference type="InterPro" id="IPR009071">
    <property type="entry name" value="HMG_box_dom"/>
</dbReference>
<keyword evidence="2" id="KW-0539">Nucleus</keyword>
<proteinExistence type="predicted"/>
<feature type="region of interest" description="Disordered" evidence="3">
    <location>
        <begin position="201"/>
        <end position="221"/>
    </location>
</feature>
<dbReference type="CDD" id="cd01389">
    <property type="entry name" value="HMG-box_ROX1-like"/>
    <property type="match status" value="1"/>
</dbReference>
<reference evidence="5" key="1">
    <citation type="submission" date="2020-12" db="EMBL/GenBank/DDBJ databases">
        <title>Metabolic potential, ecology and presence of endohyphal bacteria is reflected in genomic diversity of Mucoromycotina.</title>
        <authorList>
            <person name="Muszewska A."/>
            <person name="Okrasinska A."/>
            <person name="Steczkiewicz K."/>
            <person name="Drgas O."/>
            <person name="Orlowska M."/>
            <person name="Perlinska-Lenart U."/>
            <person name="Aleksandrzak-Piekarczyk T."/>
            <person name="Szatraj K."/>
            <person name="Zielenkiewicz U."/>
            <person name="Pilsyk S."/>
            <person name="Malc E."/>
            <person name="Mieczkowski P."/>
            <person name="Kruszewska J.S."/>
            <person name="Biernat P."/>
            <person name="Pawlowska J."/>
        </authorList>
    </citation>
    <scope>NUCLEOTIDE SEQUENCE</scope>
    <source>
        <strain evidence="5">WA0000067209</strain>
    </source>
</reference>
<dbReference type="GO" id="GO:0005634">
    <property type="term" value="C:nucleus"/>
    <property type="evidence" value="ECO:0007669"/>
    <property type="project" value="UniProtKB-UniRule"/>
</dbReference>
<dbReference type="SMART" id="SM00398">
    <property type="entry name" value="HMG"/>
    <property type="match status" value="2"/>
</dbReference>
<evidence type="ECO:0000313" key="5">
    <source>
        <dbReference type="EMBL" id="KAG2177233.1"/>
    </source>
</evidence>
<keyword evidence="1 2" id="KW-0238">DNA-binding</keyword>
<sequence>MPYQHDLSTWQTQSSAPQTFESSTQSSTHKPSQPLLSPDDSVSPPTMIVTQPMHGSSESWKEGFGRSNMRTKRWTIDDSSTIYSTMATTQAQDKRMSDPAAMNNIISLQKNEPHDFTDPYARNAFGWPANNHSSVLATTDLQPQSTFVPGVQNLDGAWRQEKRMNQRNTMMSDNLPVHTSSSSSMLPSLSAAGGIYPSSFLQQSSQSASPNHRRSSIPIHPYPHVRMPFLGQPSQDDASIPNSFITSRQGLHHENNNRPAALNFSHSSMMDNHDHQRRTSIETPTVSRFQSLALQSPFHTSPMSSPNLQSYTNVSVSSPISHAPVGQSAHVGHSMSSSGQESSPYGNDEQQRLFSNWSPTTPSATVAPPEKYSLYHSSGKKLRTNSSDDVLLRDTNAVFSSSTSQYTAPSLPRPQGIRAISISADSPSHDDSETPSNRSSRKRSCDGQVYDRQRTTEQQSFLPPTHIVSPEAILKAQAEEDPENNNRLSFSSYFDKRLSNNSNDYDMSEAPFIRRRKSIALGMPVHEHQDPNDTAPSFTIPSFSENAQTRSPSPVILSEPDEIPVPRESVSAPLANRKFSASGKANHSLVSVVSNTGAAEADALSKLDDVNFNQPSPLPPTQKVPASQKERLKRPPNAYLLFNRDTRHKLLESMPHLTVAEISKEIGERWKTLSSDKRDYYMREASLLKKKHLVNHPNFIYTRRSKAELAEAGRQSRAHRKAQENDQSGLGLNGDPPRDPRGRKKKRHKNPTAPKHPMSGFLFYLSAVRPKIAQQYPGSTVGPISKLIAQQWRDMDVSDREPWNQKADDDKKRYASEMREYAKTVEAQQAAAQKDKAGPPSPSDLDSLTIATVAQMVKLDREDDEQSEKSPTTSERLGPHQMHVPVSPEYSAMEEDIGDDDSSIVDSLESDQLDMKPQVSASAPLPTKSSNIR</sequence>
<feature type="region of interest" description="Disordered" evidence="3">
    <location>
        <begin position="710"/>
        <end position="758"/>
    </location>
</feature>
<dbReference type="Gene3D" id="1.10.30.10">
    <property type="entry name" value="High mobility group box domain"/>
    <property type="match status" value="2"/>
</dbReference>
<feature type="compositionally biased region" description="Low complexity" evidence="3">
    <location>
        <begin position="358"/>
        <end position="369"/>
    </location>
</feature>
<feature type="compositionally biased region" description="Acidic residues" evidence="3">
    <location>
        <begin position="892"/>
        <end position="912"/>
    </location>
</feature>
<feature type="domain" description="HMG box" evidence="4">
    <location>
        <begin position="754"/>
        <end position="822"/>
    </location>
</feature>
<feature type="compositionally biased region" description="Polar residues" evidence="3">
    <location>
        <begin position="1"/>
        <end position="30"/>
    </location>
</feature>
<feature type="domain" description="HMG box" evidence="4">
    <location>
        <begin position="632"/>
        <end position="700"/>
    </location>
</feature>
<evidence type="ECO:0000313" key="6">
    <source>
        <dbReference type="Proteomes" id="UP000654370"/>
    </source>
</evidence>
<feature type="region of interest" description="Disordered" evidence="3">
    <location>
        <begin position="825"/>
        <end position="933"/>
    </location>
</feature>
<dbReference type="PANTHER" id="PTHR48112">
    <property type="entry name" value="HIGH MOBILITY GROUP PROTEIN DSP1"/>
    <property type="match status" value="1"/>
</dbReference>
<dbReference type="InterPro" id="IPR050342">
    <property type="entry name" value="HMGB"/>
</dbReference>
<name>A0A8H7UES3_MORIS</name>
<dbReference type="PANTHER" id="PTHR48112:SF22">
    <property type="entry name" value="MITOCHONDRIAL TRANSCRIPTION FACTOR A, ISOFORM B"/>
    <property type="match status" value="1"/>
</dbReference>
<feature type="region of interest" description="Disordered" evidence="3">
    <location>
        <begin position="250"/>
        <end position="278"/>
    </location>
</feature>
<dbReference type="SUPFAM" id="SSF47095">
    <property type="entry name" value="HMG-box"/>
    <property type="match status" value="2"/>
</dbReference>
<dbReference type="Proteomes" id="UP000654370">
    <property type="component" value="Unassembled WGS sequence"/>
</dbReference>
<keyword evidence="6" id="KW-1185">Reference proteome</keyword>
<feature type="compositionally biased region" description="Basic residues" evidence="3">
    <location>
        <begin position="741"/>
        <end position="750"/>
    </location>
</feature>
<feature type="region of interest" description="Disordered" evidence="3">
    <location>
        <begin position="1"/>
        <end position="65"/>
    </location>
</feature>
<protein>
    <recommendedName>
        <fullName evidence="4">HMG box domain-containing protein</fullName>
    </recommendedName>
</protein>
<dbReference type="AlphaFoldDB" id="A0A8H7UES3"/>
<evidence type="ECO:0000256" key="2">
    <source>
        <dbReference type="PROSITE-ProRule" id="PRU00267"/>
    </source>
</evidence>
<feature type="DNA-binding region" description="HMG box" evidence="2">
    <location>
        <begin position="632"/>
        <end position="700"/>
    </location>
</feature>